<dbReference type="Proteomes" id="UP001500339">
    <property type="component" value="Unassembled WGS sequence"/>
</dbReference>
<keyword evidence="2" id="KW-1185">Reference proteome</keyword>
<accession>A0ABP3UGD1</accession>
<evidence type="ECO:0000313" key="2">
    <source>
        <dbReference type="Proteomes" id="UP001500339"/>
    </source>
</evidence>
<proteinExistence type="predicted"/>
<evidence type="ECO:0000313" key="1">
    <source>
        <dbReference type="EMBL" id="GAA0731216.1"/>
    </source>
</evidence>
<name>A0ABP3UGD1_9CLOT</name>
<comment type="caution">
    <text evidence="1">The sequence shown here is derived from an EMBL/GenBank/DDBJ whole genome shotgun (WGS) entry which is preliminary data.</text>
</comment>
<reference evidence="2" key="1">
    <citation type="journal article" date="2019" name="Int. J. Syst. Evol. Microbiol.">
        <title>The Global Catalogue of Microorganisms (GCM) 10K type strain sequencing project: providing services to taxonomists for standard genome sequencing and annotation.</title>
        <authorList>
            <consortium name="The Broad Institute Genomics Platform"/>
            <consortium name="The Broad Institute Genome Sequencing Center for Infectious Disease"/>
            <person name="Wu L."/>
            <person name="Ma J."/>
        </authorList>
    </citation>
    <scope>NUCLEOTIDE SEQUENCE [LARGE SCALE GENOMIC DNA]</scope>
    <source>
        <strain evidence="2">JCM 1405</strain>
    </source>
</reference>
<dbReference type="EMBL" id="BAAACF010000014">
    <property type="protein sequence ID" value="GAA0731216.1"/>
    <property type="molecule type" value="Genomic_DNA"/>
</dbReference>
<sequence length="53" mass="6108">MKIIDNNCKHCPDFNNKTCNGDSNNCMCKRCPRNLGKCLVTRYCTETESVLDY</sequence>
<evidence type="ECO:0008006" key="3">
    <source>
        <dbReference type="Google" id="ProtNLM"/>
    </source>
</evidence>
<organism evidence="1 2">
    <name type="scientific">Clostridium malenominatum</name>
    <dbReference type="NCBI Taxonomy" id="1539"/>
    <lineage>
        <taxon>Bacteria</taxon>
        <taxon>Bacillati</taxon>
        <taxon>Bacillota</taxon>
        <taxon>Clostridia</taxon>
        <taxon>Eubacteriales</taxon>
        <taxon>Clostridiaceae</taxon>
        <taxon>Clostridium</taxon>
    </lineage>
</organism>
<protein>
    <recommendedName>
        <fullName evidence="3">Alpha/beta hydrolase</fullName>
    </recommendedName>
</protein>
<gene>
    <name evidence="1" type="ORF">GCM10008905_33280</name>
</gene>